<feature type="region of interest" description="Disordered" evidence="1">
    <location>
        <begin position="130"/>
        <end position="152"/>
    </location>
</feature>
<gene>
    <name evidence="2" type="ORF">TRUGW13939_04337</name>
</gene>
<keyword evidence="3" id="KW-1185">Reference proteome</keyword>
<dbReference type="GeneID" id="55991839"/>
<dbReference type="Proteomes" id="UP000509510">
    <property type="component" value="Chromosome II"/>
</dbReference>
<name>A0A7H8QTF8_TALRU</name>
<reference evidence="3" key="1">
    <citation type="submission" date="2020-06" db="EMBL/GenBank/DDBJ databases">
        <title>A chromosome-scale genome assembly of Talaromyces rugulosus W13939.</title>
        <authorList>
            <person name="Wang B."/>
            <person name="Guo L."/>
            <person name="Ye K."/>
            <person name="Wang L."/>
        </authorList>
    </citation>
    <scope>NUCLEOTIDE SEQUENCE [LARGE SCALE GENOMIC DNA]</scope>
    <source>
        <strain evidence="3">W13939</strain>
    </source>
</reference>
<dbReference type="AlphaFoldDB" id="A0A7H8QTF8"/>
<accession>A0A7H8QTF8</accession>
<evidence type="ECO:0000256" key="1">
    <source>
        <dbReference type="SAM" id="MobiDB-lite"/>
    </source>
</evidence>
<proteinExistence type="predicted"/>
<organism evidence="2 3">
    <name type="scientific">Talaromyces rugulosus</name>
    <name type="common">Penicillium rugulosum</name>
    <dbReference type="NCBI Taxonomy" id="121627"/>
    <lineage>
        <taxon>Eukaryota</taxon>
        <taxon>Fungi</taxon>
        <taxon>Dikarya</taxon>
        <taxon>Ascomycota</taxon>
        <taxon>Pezizomycotina</taxon>
        <taxon>Eurotiomycetes</taxon>
        <taxon>Eurotiomycetidae</taxon>
        <taxon>Eurotiales</taxon>
        <taxon>Trichocomaceae</taxon>
        <taxon>Talaromyces</taxon>
        <taxon>Talaromyces sect. Islandici</taxon>
    </lineage>
</organism>
<evidence type="ECO:0000313" key="3">
    <source>
        <dbReference type="Proteomes" id="UP000509510"/>
    </source>
</evidence>
<feature type="compositionally biased region" description="Polar residues" evidence="1">
    <location>
        <begin position="132"/>
        <end position="142"/>
    </location>
</feature>
<evidence type="ECO:0000313" key="2">
    <source>
        <dbReference type="EMBL" id="QKX57229.1"/>
    </source>
</evidence>
<dbReference type="EMBL" id="CP055899">
    <property type="protein sequence ID" value="QKX57229.1"/>
    <property type="molecule type" value="Genomic_DNA"/>
</dbReference>
<dbReference type="RefSeq" id="XP_035343407.1">
    <property type="nucleotide sequence ID" value="XM_035487514.1"/>
</dbReference>
<dbReference type="KEGG" id="trg:TRUGW13939_04337"/>
<dbReference type="OrthoDB" id="2563500at2759"/>
<protein>
    <submittedName>
        <fullName evidence="2">Uncharacterized protein</fullName>
    </submittedName>
</protein>
<sequence length="232" mass="26006">MGLAEGKYVFDDPHCVMAAFESIKIQIVHTCTATANGREERMKAAKNIKENLKLLHEKHLQREKPNPYHRRLFPLLSRFGFHEIISEWSDSGILTREKEEIVGPAEVGYLSNAAPFRLAKLDVQGRQRFLEQKSSQSVNNKTTQEELPGLNGEHPPLVTGMYLPGTHFPPGEPVSPFLQSGDNRGFYSASSESNLTAPEDLLDISAFSSEDFVRLAEEMSGNITWDASLMPY</sequence>